<evidence type="ECO:0000256" key="3">
    <source>
        <dbReference type="ARBA" id="ARBA00022837"/>
    </source>
</evidence>
<keyword evidence="12" id="KW-1185">Reference proteome</keyword>
<proteinExistence type="predicted"/>
<evidence type="ECO:0000256" key="2">
    <source>
        <dbReference type="ARBA" id="ARBA00022692"/>
    </source>
</evidence>
<dbReference type="Gene3D" id="1.20.120.350">
    <property type="entry name" value="Voltage-gated potassium channels. Chain C"/>
    <property type="match status" value="1"/>
</dbReference>
<dbReference type="Pfam" id="PF00520">
    <property type="entry name" value="Ion_trans"/>
    <property type="match status" value="1"/>
</dbReference>
<feature type="domain" description="EF-hand" evidence="9">
    <location>
        <begin position="357"/>
        <end position="392"/>
    </location>
</feature>
<feature type="region of interest" description="Disordered" evidence="7">
    <location>
        <begin position="1"/>
        <end position="30"/>
    </location>
</feature>
<feature type="transmembrane region" description="Helical" evidence="8">
    <location>
        <begin position="266"/>
        <end position="289"/>
    </location>
</feature>
<comment type="caution">
    <text evidence="10">The sequence shown here is derived from an EMBL/GenBank/DDBJ whole genome shotgun (WGS) entry which is preliminary data.</text>
</comment>
<feature type="domain" description="EF-hand" evidence="9">
    <location>
        <begin position="313"/>
        <end position="348"/>
    </location>
</feature>
<dbReference type="InterPro" id="IPR027359">
    <property type="entry name" value="Volt_channel_dom_sf"/>
</dbReference>
<evidence type="ECO:0000256" key="5">
    <source>
        <dbReference type="ARBA" id="ARBA00023136"/>
    </source>
</evidence>
<feature type="coiled-coil region" evidence="6">
    <location>
        <begin position="297"/>
        <end position="324"/>
    </location>
</feature>
<feature type="transmembrane region" description="Helical" evidence="8">
    <location>
        <begin position="49"/>
        <end position="69"/>
    </location>
</feature>
<dbReference type="PROSITE" id="PS50222">
    <property type="entry name" value="EF_HAND_2"/>
    <property type="match status" value="2"/>
</dbReference>
<evidence type="ECO:0000256" key="1">
    <source>
        <dbReference type="ARBA" id="ARBA00004141"/>
    </source>
</evidence>
<dbReference type="Gene3D" id="1.10.287.70">
    <property type="match status" value="1"/>
</dbReference>
<evidence type="ECO:0000259" key="9">
    <source>
        <dbReference type="PROSITE" id="PS50222"/>
    </source>
</evidence>
<keyword evidence="6" id="KW-0175">Coiled coil</keyword>
<dbReference type="PANTHER" id="PTHR10037:SF62">
    <property type="entry name" value="SODIUM CHANNEL PROTEIN 60E"/>
    <property type="match status" value="1"/>
</dbReference>
<feature type="transmembrane region" description="Helical" evidence="8">
    <location>
        <begin position="171"/>
        <end position="202"/>
    </location>
</feature>
<dbReference type="Pfam" id="PF13499">
    <property type="entry name" value="EF-hand_7"/>
    <property type="match status" value="1"/>
</dbReference>
<dbReference type="EMBL" id="CAMXCT020003557">
    <property type="protein sequence ID" value="CAL1158432.1"/>
    <property type="molecule type" value="Genomic_DNA"/>
</dbReference>
<dbReference type="SUPFAM" id="SSF47473">
    <property type="entry name" value="EF-hand"/>
    <property type="match status" value="1"/>
</dbReference>
<dbReference type="GO" id="GO:0005248">
    <property type="term" value="F:voltage-gated sodium channel activity"/>
    <property type="evidence" value="ECO:0007669"/>
    <property type="project" value="TreeGrafter"/>
</dbReference>
<dbReference type="PANTHER" id="PTHR10037">
    <property type="entry name" value="VOLTAGE-GATED CATION CHANNEL CALCIUM AND SODIUM"/>
    <property type="match status" value="1"/>
</dbReference>
<feature type="region of interest" description="Disordered" evidence="7">
    <location>
        <begin position="525"/>
        <end position="551"/>
    </location>
</feature>
<dbReference type="InterPro" id="IPR018247">
    <property type="entry name" value="EF_Hand_1_Ca_BS"/>
</dbReference>
<feature type="transmembrane region" description="Helical" evidence="8">
    <location>
        <begin position="81"/>
        <end position="109"/>
    </location>
</feature>
<feature type="region of interest" description="Disordered" evidence="7">
    <location>
        <begin position="594"/>
        <end position="641"/>
    </location>
</feature>
<keyword evidence="3" id="KW-0106">Calcium</keyword>
<evidence type="ECO:0000313" key="10">
    <source>
        <dbReference type="EMBL" id="CAI4005057.1"/>
    </source>
</evidence>
<dbReference type="OrthoDB" id="444540at2759"/>
<dbReference type="GO" id="GO:0005509">
    <property type="term" value="F:calcium ion binding"/>
    <property type="evidence" value="ECO:0007669"/>
    <property type="project" value="InterPro"/>
</dbReference>
<dbReference type="Gene3D" id="1.10.238.10">
    <property type="entry name" value="EF-hand"/>
    <property type="match status" value="1"/>
</dbReference>
<dbReference type="InterPro" id="IPR002048">
    <property type="entry name" value="EF_hand_dom"/>
</dbReference>
<sequence>MSRETRHTPPVRLTGDFIGHGDDSSPVSEGGTPLRWRASLLMTVMRSQYVANFMVVVVLIDTCCTCNAIDARAGNRDPSLAVLWISDICLCLYTLEAVIWVTLTGMKFLQDWMMVMDVGIVSCGWLEILLTQFTAAADVLGFRIKVLRVLRLVRIFRPIRLLKRVRALRELYKLAMMMATVFRTLLWCFLLCFIVMTGWAMLMVEIVYPAVQDMHRTEGHFANCEQCQRATSSVMDANLLLFKTVIAGDGWGEIAVPVIQEHPGTAIIFVGSLLTLVFGVVNLIVAVVVDTFADARQNDVQNLAEEMEDEIEHDRRALAKLFARIDKDKSGQLTLHELIEGARHDRAFQSRLRVMDIDEQDLEQLFHMIDADQSGTIEIAEFIGPLSRWAHDSKTAPRFIKYNMLQSMHLQEDLYDLSVECFRELAGRIDDLALELNLKPGAKDASGSPVVRAVDEEPSGSPHMTRVPSDYSKSHAEADKGLMAAVDAAVEQSVDISLQAAIAKIEAKLDLLFQESRKPRMYRSESLQSLKRVHGTSGQPAPHDRLAMKRPPLDPQAFRTLYMRKSTMTSSPPLFIPSDGLNSWASASAETYNPFAGSTAPRGTRLKKNPTEESAGRGTTLRQETMETIDEEDVVMENSVI</sequence>
<dbReference type="EMBL" id="CAMXCT030003557">
    <property type="protein sequence ID" value="CAL4792369.1"/>
    <property type="molecule type" value="Genomic_DNA"/>
</dbReference>
<dbReference type="Proteomes" id="UP001152797">
    <property type="component" value="Unassembled WGS sequence"/>
</dbReference>
<dbReference type="InterPro" id="IPR011992">
    <property type="entry name" value="EF-hand-dom_pair"/>
</dbReference>
<evidence type="ECO:0000313" key="11">
    <source>
        <dbReference type="EMBL" id="CAL4792369.1"/>
    </source>
</evidence>
<accession>A0A9P1DAL2</accession>
<evidence type="ECO:0000256" key="4">
    <source>
        <dbReference type="ARBA" id="ARBA00022989"/>
    </source>
</evidence>
<comment type="subcellular location">
    <subcellularLocation>
        <location evidence="1">Membrane</location>
        <topology evidence="1">Multi-pass membrane protein</topology>
    </subcellularLocation>
</comment>
<evidence type="ECO:0000256" key="7">
    <source>
        <dbReference type="SAM" id="MobiDB-lite"/>
    </source>
</evidence>
<dbReference type="PROSITE" id="PS00018">
    <property type="entry name" value="EF_HAND_1"/>
    <property type="match status" value="2"/>
</dbReference>
<evidence type="ECO:0000256" key="8">
    <source>
        <dbReference type="SAM" id="Phobius"/>
    </source>
</evidence>
<evidence type="ECO:0000256" key="6">
    <source>
        <dbReference type="SAM" id="Coils"/>
    </source>
</evidence>
<dbReference type="InterPro" id="IPR043203">
    <property type="entry name" value="VGCC_Ca_Na"/>
</dbReference>
<dbReference type="SMART" id="SM00054">
    <property type="entry name" value="EFh"/>
    <property type="match status" value="2"/>
</dbReference>
<keyword evidence="4 8" id="KW-1133">Transmembrane helix</keyword>
<protein>
    <submittedName>
        <fullName evidence="11">Voltage-dependent N-type calcium channel subunit alpha-1B</fullName>
    </submittedName>
</protein>
<dbReference type="SUPFAM" id="SSF81324">
    <property type="entry name" value="Voltage-gated potassium channels"/>
    <property type="match status" value="1"/>
</dbReference>
<dbReference type="InterPro" id="IPR005821">
    <property type="entry name" value="Ion_trans_dom"/>
</dbReference>
<dbReference type="AlphaFoldDB" id="A0A9P1DAL2"/>
<organism evidence="10">
    <name type="scientific">Cladocopium goreaui</name>
    <dbReference type="NCBI Taxonomy" id="2562237"/>
    <lineage>
        <taxon>Eukaryota</taxon>
        <taxon>Sar</taxon>
        <taxon>Alveolata</taxon>
        <taxon>Dinophyceae</taxon>
        <taxon>Suessiales</taxon>
        <taxon>Symbiodiniaceae</taxon>
        <taxon>Cladocopium</taxon>
    </lineage>
</organism>
<keyword evidence="5 8" id="KW-0472">Membrane</keyword>
<dbReference type="CDD" id="cd00051">
    <property type="entry name" value="EFh"/>
    <property type="match status" value="1"/>
</dbReference>
<dbReference type="EMBL" id="CAMXCT010003557">
    <property type="protein sequence ID" value="CAI4005057.1"/>
    <property type="molecule type" value="Genomic_DNA"/>
</dbReference>
<name>A0A9P1DAL2_9DINO</name>
<keyword evidence="2 8" id="KW-0812">Transmembrane</keyword>
<reference evidence="11 12" key="2">
    <citation type="submission" date="2024-05" db="EMBL/GenBank/DDBJ databases">
        <authorList>
            <person name="Chen Y."/>
            <person name="Shah S."/>
            <person name="Dougan E. K."/>
            <person name="Thang M."/>
            <person name="Chan C."/>
        </authorList>
    </citation>
    <scope>NUCLEOTIDE SEQUENCE [LARGE SCALE GENOMIC DNA]</scope>
</reference>
<gene>
    <name evidence="10" type="ORF">C1SCF055_LOCUS30812</name>
</gene>
<feature type="region of interest" description="Disordered" evidence="7">
    <location>
        <begin position="443"/>
        <end position="471"/>
    </location>
</feature>
<reference evidence="10" key="1">
    <citation type="submission" date="2022-10" db="EMBL/GenBank/DDBJ databases">
        <authorList>
            <person name="Chen Y."/>
            <person name="Dougan E. K."/>
            <person name="Chan C."/>
            <person name="Rhodes N."/>
            <person name="Thang M."/>
        </authorList>
    </citation>
    <scope>NUCLEOTIDE SEQUENCE</scope>
</reference>
<evidence type="ECO:0000313" key="12">
    <source>
        <dbReference type="Proteomes" id="UP001152797"/>
    </source>
</evidence>
<dbReference type="GO" id="GO:0001518">
    <property type="term" value="C:voltage-gated sodium channel complex"/>
    <property type="evidence" value="ECO:0007669"/>
    <property type="project" value="TreeGrafter"/>
</dbReference>